<gene>
    <name evidence="2" type="ordered locus">BH0763</name>
</gene>
<dbReference type="ESTHER" id="bacha-BH0763">
    <property type="family name" value="6_AlphaBeta_hydrolase"/>
</dbReference>
<dbReference type="RefSeq" id="WP_010896936.1">
    <property type="nucleotide sequence ID" value="NC_002570.2"/>
</dbReference>
<evidence type="ECO:0000313" key="3">
    <source>
        <dbReference type="Proteomes" id="UP000001258"/>
    </source>
</evidence>
<dbReference type="Pfam" id="PF12697">
    <property type="entry name" value="Abhydrolase_6"/>
    <property type="match status" value="1"/>
</dbReference>
<dbReference type="InterPro" id="IPR000073">
    <property type="entry name" value="AB_hydrolase_1"/>
</dbReference>
<proteinExistence type="predicted"/>
<dbReference type="Gene3D" id="3.40.50.1820">
    <property type="entry name" value="alpha/beta hydrolase"/>
    <property type="match status" value="1"/>
</dbReference>
<reference evidence="2 3" key="1">
    <citation type="journal article" date="2000" name="Nucleic Acids Res.">
        <title>Complete genome sequence of the alkaliphilic bacterium Bacillus halodurans and genomic sequence comparison with Bacillus subtilis.</title>
        <authorList>
            <person name="Takami H."/>
            <person name="Nakasone K."/>
            <person name="Takaki Y."/>
            <person name="Maeno G."/>
            <person name="Sasaki R."/>
            <person name="Masui N."/>
            <person name="Fuji F."/>
            <person name="Hirama C."/>
            <person name="Nakamura Y."/>
            <person name="Ogasawara N."/>
            <person name="Kuhara S."/>
            <person name="Horikoshi K."/>
        </authorList>
    </citation>
    <scope>NUCLEOTIDE SEQUENCE [LARGE SCALE GENOMIC DNA]</scope>
    <source>
        <strain evidence="3">ATCC BAA-125 / DSM 18197 / FERM 7344 / JCM 9153 / C-125</strain>
    </source>
</reference>
<dbReference type="PANTHER" id="PTHR43194:SF2">
    <property type="entry name" value="PEROXISOMAL MEMBRANE PROTEIN LPX1"/>
    <property type="match status" value="1"/>
</dbReference>
<dbReference type="STRING" id="272558.gene:10726637"/>
<dbReference type="PANTHER" id="PTHR43194">
    <property type="entry name" value="HYDROLASE ALPHA/BETA FOLD FAMILY"/>
    <property type="match status" value="1"/>
</dbReference>
<dbReference type="KEGG" id="bha:BH0763"/>
<dbReference type="SUPFAM" id="SSF53474">
    <property type="entry name" value="alpha/beta-Hydrolases"/>
    <property type="match status" value="1"/>
</dbReference>
<evidence type="ECO:0000259" key="1">
    <source>
        <dbReference type="Pfam" id="PF12697"/>
    </source>
</evidence>
<dbReference type="OrthoDB" id="9776853at2"/>
<protein>
    <submittedName>
        <fullName evidence="2">BH0763 protein</fullName>
    </submittedName>
</protein>
<accession>Q9KET6</accession>
<dbReference type="SMR" id="Q9KET6"/>
<keyword evidence="3" id="KW-1185">Reference proteome</keyword>
<feature type="domain" description="AB hydrolase-1" evidence="1">
    <location>
        <begin position="16"/>
        <end position="240"/>
    </location>
</feature>
<dbReference type="eggNOG" id="COG0596">
    <property type="taxonomic scope" value="Bacteria"/>
</dbReference>
<sequence>MNIHVKECGDLEAPLLVFLHGGGVSGWMWSNQVDYFHHYHCIVPDLPHHGLSGRETSFTILNSAEALIRLIEKKAQGRDVIVIGFSLGAQILLQMISINPRLITKAIVNSALVRPIPIPEKLLELSVKSTFPLIKSRWFSRLQAKTLYIDDDLFETYYRESCQMTQDSLTQILKENVSFRLPENVHEISTRILTTVGAKEKRIMKTSATMITHAHPNSTGIIIPSVGHGIPLAKPDQFNQLVDQWLKEERLPHDVGLIEK</sequence>
<dbReference type="InterPro" id="IPR050228">
    <property type="entry name" value="Carboxylesterase_BioH"/>
</dbReference>
<organism evidence="2 3">
    <name type="scientific">Halalkalibacterium halodurans (strain ATCC BAA-125 / DSM 18197 / FERM 7344 / JCM 9153 / C-125)</name>
    <name type="common">Bacillus halodurans</name>
    <dbReference type="NCBI Taxonomy" id="272558"/>
    <lineage>
        <taxon>Bacteria</taxon>
        <taxon>Bacillati</taxon>
        <taxon>Bacillota</taxon>
        <taxon>Bacilli</taxon>
        <taxon>Bacillales</taxon>
        <taxon>Bacillaceae</taxon>
        <taxon>Halalkalibacterium (ex Joshi et al. 2022)</taxon>
    </lineage>
</organism>
<dbReference type="AlphaFoldDB" id="Q9KET6"/>
<dbReference type="Proteomes" id="UP000001258">
    <property type="component" value="Chromosome"/>
</dbReference>
<name>Q9KET6_HALH5</name>
<dbReference type="EMBL" id="BA000004">
    <property type="protein sequence ID" value="BAB04482.1"/>
    <property type="molecule type" value="Genomic_DNA"/>
</dbReference>
<dbReference type="PIR" id="C83745">
    <property type="entry name" value="C83745"/>
</dbReference>
<evidence type="ECO:0000313" key="2">
    <source>
        <dbReference type="EMBL" id="BAB04482.1"/>
    </source>
</evidence>
<dbReference type="HOGENOM" id="CLU_020336_44_0_9"/>
<dbReference type="InterPro" id="IPR029058">
    <property type="entry name" value="AB_hydrolase_fold"/>
</dbReference>